<comment type="similarity">
    <text evidence="1">Belongs to the short-chain dehydrogenases/reductases (SDR) family.</text>
</comment>
<evidence type="ECO:0000256" key="1">
    <source>
        <dbReference type="ARBA" id="ARBA00006484"/>
    </source>
</evidence>
<evidence type="ECO:0000313" key="5">
    <source>
        <dbReference type="Proteomes" id="UP001146351"/>
    </source>
</evidence>
<evidence type="ECO:0000313" key="4">
    <source>
        <dbReference type="EMBL" id="KAJ5179842.1"/>
    </source>
</evidence>
<evidence type="ECO:0000256" key="2">
    <source>
        <dbReference type="ARBA" id="ARBA00022857"/>
    </source>
</evidence>
<comment type="caution">
    <text evidence="4">The sequence shown here is derived from an EMBL/GenBank/DDBJ whole genome shotgun (WGS) entry which is preliminary data.</text>
</comment>
<keyword evidence="2" id="KW-0521">NADP</keyword>
<dbReference type="OrthoDB" id="47007at2759"/>
<evidence type="ECO:0000256" key="3">
    <source>
        <dbReference type="ARBA" id="ARBA00023002"/>
    </source>
</evidence>
<proteinExistence type="inferred from homology"/>
<dbReference type="EMBL" id="JAPQKO010000002">
    <property type="protein sequence ID" value="KAJ5179842.1"/>
    <property type="molecule type" value="Genomic_DNA"/>
</dbReference>
<dbReference type="Gene3D" id="3.40.50.720">
    <property type="entry name" value="NAD(P)-binding Rossmann-like Domain"/>
    <property type="match status" value="1"/>
</dbReference>
<dbReference type="Proteomes" id="UP001146351">
    <property type="component" value="Unassembled WGS sequence"/>
</dbReference>
<keyword evidence="5" id="KW-1185">Reference proteome</keyword>
<name>A0A9W9LWZ9_9EURO</name>
<dbReference type="InterPro" id="IPR002347">
    <property type="entry name" value="SDR_fam"/>
</dbReference>
<reference evidence="4" key="2">
    <citation type="journal article" date="2023" name="IMA Fungus">
        <title>Comparative genomic study of the Penicillium genus elucidates a diverse pangenome and 15 lateral gene transfer events.</title>
        <authorList>
            <person name="Petersen C."/>
            <person name="Sorensen T."/>
            <person name="Nielsen M.R."/>
            <person name="Sondergaard T.E."/>
            <person name="Sorensen J.L."/>
            <person name="Fitzpatrick D.A."/>
            <person name="Frisvad J.C."/>
            <person name="Nielsen K.L."/>
        </authorList>
    </citation>
    <scope>NUCLEOTIDE SEQUENCE</scope>
    <source>
        <strain evidence="4">IBT 21917</strain>
    </source>
</reference>
<organism evidence="4 5">
    <name type="scientific">Penicillium capsulatum</name>
    <dbReference type="NCBI Taxonomy" id="69766"/>
    <lineage>
        <taxon>Eukaryota</taxon>
        <taxon>Fungi</taxon>
        <taxon>Dikarya</taxon>
        <taxon>Ascomycota</taxon>
        <taxon>Pezizomycotina</taxon>
        <taxon>Eurotiomycetes</taxon>
        <taxon>Eurotiomycetidae</taxon>
        <taxon>Eurotiales</taxon>
        <taxon>Aspergillaceae</taxon>
        <taxon>Penicillium</taxon>
    </lineage>
</organism>
<sequence length="228" mass="24144">MTTLAGKVAVITGGSKGIGRATALRFAQDGAKVVIQYNSDSRGDAASVADTEKLIRAAVEKFQHIDILIANAGSLPYKDLLSTSEEDFRRCINLNVKGPYFLIQKAAAYLRPGASIILVSSTLCHASTVTPRYLLYLSTKGAIEQMVRVLAKEFGPKEITVNAVAPGPTDTVLFNNGANEAVLTAMNNMNPRGRLGTPEDIAETMAFLGSPASGWVSGQILRVNGGMA</sequence>
<dbReference type="PRINTS" id="PR00081">
    <property type="entry name" value="GDHRDH"/>
</dbReference>
<protein>
    <submittedName>
        <fullName evidence="4">NAD(P)-binding protein</fullName>
    </submittedName>
</protein>
<accession>A0A9W9LWZ9</accession>
<dbReference type="GO" id="GO:0016614">
    <property type="term" value="F:oxidoreductase activity, acting on CH-OH group of donors"/>
    <property type="evidence" value="ECO:0007669"/>
    <property type="project" value="UniProtKB-ARBA"/>
</dbReference>
<gene>
    <name evidence="4" type="ORF">N7492_003052</name>
</gene>
<dbReference type="InterPro" id="IPR036291">
    <property type="entry name" value="NAD(P)-bd_dom_sf"/>
</dbReference>
<reference evidence="4" key="1">
    <citation type="submission" date="2022-11" db="EMBL/GenBank/DDBJ databases">
        <authorList>
            <person name="Petersen C."/>
        </authorList>
    </citation>
    <scope>NUCLEOTIDE SEQUENCE</scope>
    <source>
        <strain evidence="4">IBT 21917</strain>
    </source>
</reference>
<dbReference type="PANTHER" id="PTHR48107:SF7">
    <property type="entry name" value="RE15974P"/>
    <property type="match status" value="1"/>
</dbReference>
<dbReference type="PANTHER" id="PTHR48107">
    <property type="entry name" value="NADPH-DEPENDENT ALDEHYDE REDUCTASE-LIKE PROTEIN, CHLOROPLASTIC-RELATED"/>
    <property type="match status" value="1"/>
</dbReference>
<dbReference type="SUPFAM" id="SSF51735">
    <property type="entry name" value="NAD(P)-binding Rossmann-fold domains"/>
    <property type="match status" value="1"/>
</dbReference>
<dbReference type="Pfam" id="PF13561">
    <property type="entry name" value="adh_short_C2"/>
    <property type="match status" value="1"/>
</dbReference>
<keyword evidence="3" id="KW-0560">Oxidoreductase</keyword>
<dbReference type="FunFam" id="3.40.50.720:FF:000084">
    <property type="entry name" value="Short-chain dehydrogenase reductase"/>
    <property type="match status" value="1"/>
</dbReference>
<dbReference type="AlphaFoldDB" id="A0A9W9LWZ9"/>